<gene>
    <name evidence="6" type="ORF">BIW11_02622</name>
</gene>
<dbReference type="InterPro" id="IPR013083">
    <property type="entry name" value="Znf_RING/FYVE/PHD"/>
</dbReference>
<evidence type="ECO:0000256" key="3">
    <source>
        <dbReference type="PROSITE-ProRule" id="PRU00175"/>
    </source>
</evidence>
<comment type="caution">
    <text evidence="6">The sequence shown here is derived from an EMBL/GenBank/DDBJ whole genome shotgun (WGS) entry which is preliminary data.</text>
</comment>
<dbReference type="InterPro" id="IPR001841">
    <property type="entry name" value="Znf_RING"/>
</dbReference>
<keyword evidence="2" id="KW-0862">Zinc</keyword>
<dbReference type="OrthoDB" id="6486434at2759"/>
<evidence type="ECO:0000256" key="4">
    <source>
        <dbReference type="SAM" id="MobiDB-lite"/>
    </source>
</evidence>
<keyword evidence="1 3" id="KW-0863">Zinc-finger</keyword>
<dbReference type="GO" id="GO:0008270">
    <property type="term" value="F:zinc ion binding"/>
    <property type="evidence" value="ECO:0007669"/>
    <property type="project" value="UniProtKB-KW"/>
</dbReference>
<dbReference type="Proteomes" id="UP000192247">
    <property type="component" value="Unassembled WGS sequence"/>
</dbReference>
<evidence type="ECO:0000313" key="7">
    <source>
        <dbReference type="Proteomes" id="UP000192247"/>
    </source>
</evidence>
<evidence type="ECO:0000259" key="5">
    <source>
        <dbReference type="PROSITE" id="PS50089"/>
    </source>
</evidence>
<protein>
    <submittedName>
        <fullName evidence="6">Tnf receptor-associated factor-like</fullName>
    </submittedName>
</protein>
<feature type="region of interest" description="Disordered" evidence="4">
    <location>
        <begin position="205"/>
        <end position="225"/>
    </location>
</feature>
<dbReference type="Gene3D" id="3.30.40.10">
    <property type="entry name" value="Zinc/RING finger domain, C3HC4 (zinc finger)"/>
    <property type="match status" value="2"/>
</dbReference>
<evidence type="ECO:0000256" key="1">
    <source>
        <dbReference type="ARBA" id="ARBA00022771"/>
    </source>
</evidence>
<keyword evidence="7" id="KW-1185">Reference proteome</keyword>
<evidence type="ECO:0000256" key="2">
    <source>
        <dbReference type="ARBA" id="ARBA00022833"/>
    </source>
</evidence>
<keyword evidence="1 3" id="KW-0479">Metal-binding</keyword>
<dbReference type="SUPFAM" id="SSF57850">
    <property type="entry name" value="RING/U-box"/>
    <property type="match status" value="1"/>
</dbReference>
<dbReference type="SUPFAM" id="SSF49599">
    <property type="entry name" value="TRAF domain-like"/>
    <property type="match status" value="1"/>
</dbReference>
<dbReference type="PANTHER" id="PTHR10131">
    <property type="entry name" value="TNF RECEPTOR ASSOCIATED FACTOR"/>
    <property type="match status" value="1"/>
</dbReference>
<dbReference type="PANTHER" id="PTHR10131:SF157">
    <property type="entry name" value="RECEPTOR-ASSOCIATED FACTOR, PUTATIVE-RELATED"/>
    <property type="match status" value="1"/>
</dbReference>
<dbReference type="InParanoid" id="A0A1V9Y014"/>
<dbReference type="AlphaFoldDB" id="A0A1V9Y014"/>
<dbReference type="STRING" id="418985.A0A1V9Y014"/>
<keyword evidence="6" id="KW-0675">Receptor</keyword>
<proteinExistence type="predicted"/>
<accession>A0A1V9Y014</accession>
<sequence>MQAVLIRGLPATALEARHVDLLDPPLELLCQLCYSLVPELLELSCGHVMCRWCCQSEAEVPRFFECPIDNNELVLDEKGTRFRSRLVRKDLATLMGCQAACLNRAHGCPMQGTLQEMVDHLDKCDFDRIECRRCHRFLPRIDLATHVSGHCHGARFLPSMVCLESADLWRLGLSLQDTVAETTEKQLALYMRPIQQMLEQLLKNDGGAHSNGGFHTNQQSPPPGRTLKAALGRFTERTVGNPTGSLSSCAHPIAPVDANMVRGTSTDRY</sequence>
<name>A0A1V9Y014_9ACAR</name>
<dbReference type="EMBL" id="MNPL01001529">
    <property type="protein sequence ID" value="OQR79064.1"/>
    <property type="molecule type" value="Genomic_DNA"/>
</dbReference>
<dbReference type="GO" id="GO:0043122">
    <property type="term" value="P:regulation of canonical NF-kappaB signal transduction"/>
    <property type="evidence" value="ECO:0007669"/>
    <property type="project" value="TreeGrafter"/>
</dbReference>
<dbReference type="PROSITE" id="PS50089">
    <property type="entry name" value="ZF_RING_2"/>
    <property type="match status" value="1"/>
</dbReference>
<feature type="domain" description="RING-type" evidence="5">
    <location>
        <begin position="30"/>
        <end position="70"/>
    </location>
</feature>
<evidence type="ECO:0000313" key="6">
    <source>
        <dbReference type="EMBL" id="OQR79064.1"/>
    </source>
</evidence>
<reference evidence="6 7" key="1">
    <citation type="journal article" date="2017" name="Gigascience">
        <title>Draft genome of the honey bee ectoparasitic mite, Tropilaelaps mercedesae, is shaped by the parasitic life history.</title>
        <authorList>
            <person name="Dong X."/>
            <person name="Armstrong S.D."/>
            <person name="Xia D."/>
            <person name="Makepeace B.L."/>
            <person name="Darby A.C."/>
            <person name="Kadowaki T."/>
        </authorList>
    </citation>
    <scope>NUCLEOTIDE SEQUENCE [LARGE SCALE GENOMIC DNA]</scope>
    <source>
        <strain evidence="6">Wuxi-XJTLU</strain>
    </source>
</reference>
<organism evidence="6 7">
    <name type="scientific">Tropilaelaps mercedesae</name>
    <dbReference type="NCBI Taxonomy" id="418985"/>
    <lineage>
        <taxon>Eukaryota</taxon>
        <taxon>Metazoa</taxon>
        <taxon>Ecdysozoa</taxon>
        <taxon>Arthropoda</taxon>
        <taxon>Chelicerata</taxon>
        <taxon>Arachnida</taxon>
        <taxon>Acari</taxon>
        <taxon>Parasitiformes</taxon>
        <taxon>Mesostigmata</taxon>
        <taxon>Gamasina</taxon>
        <taxon>Dermanyssoidea</taxon>
        <taxon>Laelapidae</taxon>
        <taxon>Tropilaelaps</taxon>
    </lineage>
</organism>